<protein>
    <submittedName>
        <fullName evidence="2">Putative chloride channel</fullName>
    </submittedName>
</protein>
<feature type="compositionally biased region" description="Low complexity" evidence="1">
    <location>
        <begin position="528"/>
        <end position="537"/>
    </location>
</feature>
<dbReference type="PRINTS" id="PR01217">
    <property type="entry name" value="PRICHEXTENSN"/>
</dbReference>
<dbReference type="Proteomes" id="UP000239560">
    <property type="component" value="Unassembled WGS sequence"/>
</dbReference>
<dbReference type="OrthoDB" id="2526962at2759"/>
<reference evidence="2 3" key="1">
    <citation type="journal article" date="2018" name="Elife">
        <title>Functional genomics of lipid metabolism in the oleaginous yeast Rhodosporidium toruloides.</title>
        <authorList>
            <person name="Coradetti S.T."/>
            <person name="Pinel D."/>
            <person name="Geiselman G."/>
            <person name="Ito M."/>
            <person name="Mondo S."/>
            <person name="Reilly M.C."/>
            <person name="Cheng Y.F."/>
            <person name="Bauer S."/>
            <person name="Grigoriev I."/>
            <person name="Gladden J.M."/>
            <person name="Simmons B.A."/>
            <person name="Brem R."/>
            <person name="Arkin A.P."/>
            <person name="Skerker J.M."/>
        </authorList>
    </citation>
    <scope>NUCLEOTIDE SEQUENCE [LARGE SCALE GENOMIC DNA]</scope>
    <source>
        <strain evidence="2 3">NBRC 0880</strain>
    </source>
</reference>
<dbReference type="AlphaFoldDB" id="A0A2T0A2M3"/>
<feature type="compositionally biased region" description="Basic and acidic residues" evidence="1">
    <location>
        <begin position="157"/>
        <end position="167"/>
    </location>
</feature>
<feature type="compositionally biased region" description="Basic and acidic residues" evidence="1">
    <location>
        <begin position="123"/>
        <end position="137"/>
    </location>
</feature>
<dbReference type="EMBL" id="LCTV02000010">
    <property type="protein sequence ID" value="PRQ72252.1"/>
    <property type="molecule type" value="Genomic_DNA"/>
</dbReference>
<feature type="compositionally biased region" description="Pro residues" evidence="1">
    <location>
        <begin position="92"/>
        <end position="114"/>
    </location>
</feature>
<name>A0A2T0A2M3_RHOTO</name>
<gene>
    <name evidence="2" type="ORF">AAT19DRAFT_9591</name>
</gene>
<accession>A0A2T0A2M3</accession>
<sequence>MTLDAHPFANASPLPSAPTHRRLPSSTSETALFKPTQPRAAPPPAQPRKDASKLERVEKHKIELKRQMVAKRREAVTAPIHKPAEPTTTPANHPPSTLPPTPTSLPSTSLPPPRNALSTPRRPTHETGARERKRDMYGELGLGFGALTSHGEEQEEGERKGEERERGGYSSLQELLERHGYADTRVITPQSTLARPTAPHASSDAPTSPTPARSRSPSPAPPAEPTSSLAPPAPQLKDRPSLLSLRGLFSLFGSPNPDPDTSSEPSPPLASPTSSGSTARAADADADTSSVHHVVLSTPPPSSSAQPRRMRTTSEMYRWVSGVNEAIRPQPQPHPLSRVSTSLDSDARTPELCFDLAPGQDAEEEMEEDARSYSSSVSFELATRTPQTNFVGGMGEGYLSPSWGGGNDELSAPFGLDAASKRTSLRHTVSDSNLLPAYQSFAGLGIQVPPSPPHVASTAAEQAEEKETRRPPTPVASGRLWWAPATLLRERASQLFFPPHSSSPSTSASPALSAAPFPRSPIDAATGRSLLPSSSSRALHTRRSQPQLLRRAISTAGLVAPATVRQIRVVAKSSRDSLGSLESCVIVGGSVSGDEGEREGEMVPSWGEDLLGRRW</sequence>
<feature type="region of interest" description="Disordered" evidence="1">
    <location>
        <begin position="1"/>
        <end position="311"/>
    </location>
</feature>
<feature type="region of interest" description="Disordered" evidence="1">
    <location>
        <begin position="324"/>
        <end position="347"/>
    </location>
</feature>
<feature type="compositionally biased region" description="Basic and acidic residues" evidence="1">
    <location>
        <begin position="47"/>
        <end position="75"/>
    </location>
</feature>
<proteinExistence type="predicted"/>
<feature type="compositionally biased region" description="Low complexity" evidence="1">
    <location>
        <begin position="241"/>
        <end position="264"/>
    </location>
</feature>
<evidence type="ECO:0000313" key="2">
    <source>
        <dbReference type="EMBL" id="PRQ72252.1"/>
    </source>
</evidence>
<evidence type="ECO:0000313" key="3">
    <source>
        <dbReference type="Proteomes" id="UP000239560"/>
    </source>
</evidence>
<feature type="region of interest" description="Disordered" evidence="1">
    <location>
        <begin position="498"/>
        <end position="546"/>
    </location>
</feature>
<comment type="caution">
    <text evidence="2">The sequence shown here is derived from an EMBL/GenBank/DDBJ whole genome shotgun (WGS) entry which is preliminary data.</text>
</comment>
<feature type="compositionally biased region" description="Low complexity" evidence="1">
    <location>
        <begin position="498"/>
        <end position="521"/>
    </location>
</feature>
<evidence type="ECO:0000256" key="1">
    <source>
        <dbReference type="SAM" id="MobiDB-lite"/>
    </source>
</evidence>
<feature type="region of interest" description="Disordered" evidence="1">
    <location>
        <begin position="448"/>
        <end position="477"/>
    </location>
</feature>
<feature type="compositionally biased region" description="Low complexity" evidence="1">
    <location>
        <begin position="205"/>
        <end position="217"/>
    </location>
</feature>
<organism evidence="2 3">
    <name type="scientific">Rhodotorula toruloides</name>
    <name type="common">Yeast</name>
    <name type="synonym">Rhodosporidium toruloides</name>
    <dbReference type="NCBI Taxonomy" id="5286"/>
    <lineage>
        <taxon>Eukaryota</taxon>
        <taxon>Fungi</taxon>
        <taxon>Dikarya</taxon>
        <taxon>Basidiomycota</taxon>
        <taxon>Pucciniomycotina</taxon>
        <taxon>Microbotryomycetes</taxon>
        <taxon>Sporidiobolales</taxon>
        <taxon>Sporidiobolaceae</taxon>
        <taxon>Rhodotorula</taxon>
    </lineage>
</organism>